<dbReference type="SUPFAM" id="SSF48647">
    <property type="entry name" value="Fungal elicitin"/>
    <property type="match status" value="1"/>
</dbReference>
<dbReference type="InterPro" id="IPR036470">
    <property type="entry name" value="Elicitin_sf"/>
</dbReference>
<dbReference type="AlphaFoldDB" id="A0A8K1FLM1"/>
<keyword evidence="1" id="KW-0732">Signal</keyword>
<reference evidence="2" key="1">
    <citation type="submission" date="2019-03" db="EMBL/GenBank/DDBJ databases">
        <title>Long read genome sequence of the mycoparasitic Pythium oligandrum ATCC 38472 isolated from sugarbeet rhizosphere.</title>
        <authorList>
            <person name="Gaulin E."/>
        </authorList>
    </citation>
    <scope>NUCLEOTIDE SEQUENCE</scope>
    <source>
        <strain evidence="2">ATCC 38472_TT</strain>
    </source>
</reference>
<organism evidence="2 3">
    <name type="scientific">Pythium oligandrum</name>
    <name type="common">Mycoparasitic fungus</name>
    <dbReference type="NCBI Taxonomy" id="41045"/>
    <lineage>
        <taxon>Eukaryota</taxon>
        <taxon>Sar</taxon>
        <taxon>Stramenopiles</taxon>
        <taxon>Oomycota</taxon>
        <taxon>Peronosporomycetes</taxon>
        <taxon>Pythiales</taxon>
        <taxon>Pythiaceae</taxon>
        <taxon>Pythium</taxon>
    </lineage>
</organism>
<name>A0A8K1FLM1_PYTOL</name>
<evidence type="ECO:0000256" key="1">
    <source>
        <dbReference type="SAM" id="SignalP"/>
    </source>
</evidence>
<protein>
    <submittedName>
        <fullName evidence="2">Uncharacterized protein</fullName>
    </submittedName>
</protein>
<feature type="signal peptide" evidence="1">
    <location>
        <begin position="1"/>
        <end position="19"/>
    </location>
</feature>
<dbReference type="GO" id="GO:0005576">
    <property type="term" value="C:extracellular region"/>
    <property type="evidence" value="ECO:0007669"/>
    <property type="project" value="InterPro"/>
</dbReference>
<evidence type="ECO:0000313" key="2">
    <source>
        <dbReference type="EMBL" id="TMW65399.1"/>
    </source>
</evidence>
<accession>A0A8K1FLM1</accession>
<dbReference type="OrthoDB" id="176780at2759"/>
<feature type="chain" id="PRO_5035457786" evidence="1">
    <location>
        <begin position="20"/>
        <end position="381"/>
    </location>
</feature>
<proteinExistence type="predicted"/>
<dbReference type="Gene3D" id="1.10.239.10">
    <property type="entry name" value="Elicitin domain"/>
    <property type="match status" value="1"/>
</dbReference>
<sequence>MRWWFIVALASALVLCGDGAPCDLSKLDPILQGPDMKQCQQEENLRIPSAVFVNGEDGLSYISDSVCWNVACGRAITVIKALGLEECQLTYHGDYRGVPWQRNVNLTSQHLNRLEACGGVYNVDNESVRVDPKAYNTSAKCTESAIRSGVINADKGLQACAGISPLGGLKSLELMQNYVDCAQCLAAEETVRTANVTLPTCQLNLNSSYADYMTDVFALCRATEEMETNNYTVNAYIQEKVMNSSKDCVWQALRLYFHAETDVITTCNPSFLTQFTPTVNVSKSLSYTKCQKAAEAFNKRVLPKCQLQSDLSFDDFIKDAFSVCAPTLTFDAVVVASNSSESTGGSPDVGSKRAPSTAHPLFVLHLLLCSIVGLVCVESLV</sequence>
<gene>
    <name evidence="2" type="ORF">Poli38472_008041</name>
</gene>
<keyword evidence="3" id="KW-1185">Reference proteome</keyword>
<evidence type="ECO:0000313" key="3">
    <source>
        <dbReference type="Proteomes" id="UP000794436"/>
    </source>
</evidence>
<dbReference type="EMBL" id="SPLM01000037">
    <property type="protein sequence ID" value="TMW65399.1"/>
    <property type="molecule type" value="Genomic_DNA"/>
</dbReference>
<comment type="caution">
    <text evidence="2">The sequence shown here is derived from an EMBL/GenBank/DDBJ whole genome shotgun (WGS) entry which is preliminary data.</text>
</comment>
<dbReference type="Proteomes" id="UP000794436">
    <property type="component" value="Unassembled WGS sequence"/>
</dbReference>